<evidence type="ECO:0000313" key="2">
    <source>
        <dbReference type="Proteomes" id="UP000007015"/>
    </source>
</evidence>
<dbReference type="Proteomes" id="UP000007015">
    <property type="component" value="Chromosome 3"/>
</dbReference>
<proteinExistence type="predicted"/>
<protein>
    <recommendedName>
        <fullName evidence="3">RNase H type-1 domain-containing protein</fullName>
    </recommendedName>
</protein>
<dbReference type="AlphaFoldDB" id="B8AKK5"/>
<sequence>MDPGALMQISNRGENFSLCMLDPILFYDSNEAELPKPVCLNQSEDAPGTVLAFKGPVAAIGSPSKIGAWRPFQYRQTSYWNPFLARHYCSHSDNAKQLYDISSLEVVDDDVEKFVSGLNLAMADMKKERDALAKKEALEEEEDIQSMKDEYIRDIVPVLWRHVSKREMTRYQWECLLAHILKKRIIIADDWENSYGKIKILFHEFIMEDYDGGKPIFMGVCDGQFIQLFKADGTPEEFGLATLAYILWKRNILIAARVLKGVLCPNNNVAESLACSALMQDCLLREDVDHLSILTDSGAVHRAISGEPVSEHGPNSDEYALLKFLASKFKTCTSTQQPREVIFPVDQLIREMEESTNVRDSLEKVLAKFAPHFGEQPLFRLSQNSSAKDIINSLGGRILNYAHKAQEKSYIHVDENFKLQAYIHITNDLFPLKVVLVFDSFEKKPLSFQNEVNKLLPRVKSASSIITVQKRKAETEDGGVQIR</sequence>
<dbReference type="EMBL" id="CM000128">
    <property type="protein sequence ID" value="EEC76257.1"/>
    <property type="molecule type" value="Genomic_DNA"/>
</dbReference>
<evidence type="ECO:0000313" key="1">
    <source>
        <dbReference type="EMBL" id="EEC76257.1"/>
    </source>
</evidence>
<dbReference type="HOGENOM" id="CLU_565490_0_0_1"/>
<organism evidence="1 2">
    <name type="scientific">Oryza sativa subsp. indica</name>
    <name type="common">Rice</name>
    <dbReference type="NCBI Taxonomy" id="39946"/>
    <lineage>
        <taxon>Eukaryota</taxon>
        <taxon>Viridiplantae</taxon>
        <taxon>Streptophyta</taxon>
        <taxon>Embryophyta</taxon>
        <taxon>Tracheophyta</taxon>
        <taxon>Spermatophyta</taxon>
        <taxon>Magnoliopsida</taxon>
        <taxon>Liliopsida</taxon>
        <taxon>Poales</taxon>
        <taxon>Poaceae</taxon>
        <taxon>BOP clade</taxon>
        <taxon>Oryzoideae</taxon>
        <taxon>Oryzeae</taxon>
        <taxon>Oryzinae</taxon>
        <taxon>Oryza</taxon>
        <taxon>Oryza sativa</taxon>
    </lineage>
</organism>
<reference evidence="1 2" key="1">
    <citation type="journal article" date="2005" name="PLoS Biol.">
        <title>The genomes of Oryza sativa: a history of duplications.</title>
        <authorList>
            <person name="Yu J."/>
            <person name="Wang J."/>
            <person name="Lin W."/>
            <person name="Li S."/>
            <person name="Li H."/>
            <person name="Zhou J."/>
            <person name="Ni P."/>
            <person name="Dong W."/>
            <person name="Hu S."/>
            <person name="Zeng C."/>
            <person name="Zhang J."/>
            <person name="Zhang Y."/>
            <person name="Li R."/>
            <person name="Xu Z."/>
            <person name="Li S."/>
            <person name="Li X."/>
            <person name="Zheng H."/>
            <person name="Cong L."/>
            <person name="Lin L."/>
            <person name="Yin J."/>
            <person name="Geng J."/>
            <person name="Li G."/>
            <person name="Shi J."/>
            <person name="Liu J."/>
            <person name="Lv H."/>
            <person name="Li J."/>
            <person name="Wang J."/>
            <person name="Deng Y."/>
            <person name="Ran L."/>
            <person name="Shi X."/>
            <person name="Wang X."/>
            <person name="Wu Q."/>
            <person name="Li C."/>
            <person name="Ren X."/>
            <person name="Wang J."/>
            <person name="Wang X."/>
            <person name="Li D."/>
            <person name="Liu D."/>
            <person name="Zhang X."/>
            <person name="Ji Z."/>
            <person name="Zhao W."/>
            <person name="Sun Y."/>
            <person name="Zhang Z."/>
            <person name="Bao J."/>
            <person name="Han Y."/>
            <person name="Dong L."/>
            <person name="Ji J."/>
            <person name="Chen P."/>
            <person name="Wu S."/>
            <person name="Liu J."/>
            <person name="Xiao Y."/>
            <person name="Bu D."/>
            <person name="Tan J."/>
            <person name="Yang L."/>
            <person name="Ye C."/>
            <person name="Zhang J."/>
            <person name="Xu J."/>
            <person name="Zhou Y."/>
            <person name="Yu Y."/>
            <person name="Zhang B."/>
            <person name="Zhuang S."/>
            <person name="Wei H."/>
            <person name="Liu B."/>
            <person name="Lei M."/>
            <person name="Yu H."/>
            <person name="Li Y."/>
            <person name="Xu H."/>
            <person name="Wei S."/>
            <person name="He X."/>
            <person name="Fang L."/>
            <person name="Zhang Z."/>
            <person name="Zhang Y."/>
            <person name="Huang X."/>
            <person name="Su Z."/>
            <person name="Tong W."/>
            <person name="Li J."/>
            <person name="Tong Z."/>
            <person name="Li S."/>
            <person name="Ye J."/>
            <person name="Wang L."/>
            <person name="Fang L."/>
            <person name="Lei T."/>
            <person name="Chen C."/>
            <person name="Chen H."/>
            <person name="Xu Z."/>
            <person name="Li H."/>
            <person name="Huang H."/>
            <person name="Zhang F."/>
            <person name="Xu H."/>
            <person name="Li N."/>
            <person name="Zhao C."/>
            <person name="Li S."/>
            <person name="Dong L."/>
            <person name="Huang Y."/>
            <person name="Li L."/>
            <person name="Xi Y."/>
            <person name="Qi Q."/>
            <person name="Li W."/>
            <person name="Zhang B."/>
            <person name="Hu W."/>
            <person name="Zhang Y."/>
            <person name="Tian X."/>
            <person name="Jiao Y."/>
            <person name="Liang X."/>
            <person name="Jin J."/>
            <person name="Gao L."/>
            <person name="Zheng W."/>
            <person name="Hao B."/>
            <person name="Liu S."/>
            <person name="Wang W."/>
            <person name="Yuan L."/>
            <person name="Cao M."/>
            <person name="McDermott J."/>
            <person name="Samudrala R."/>
            <person name="Wang J."/>
            <person name="Wong G.K."/>
            <person name="Yang H."/>
        </authorList>
    </citation>
    <scope>NUCLEOTIDE SEQUENCE [LARGE SCALE GENOMIC DNA]</scope>
    <source>
        <strain evidence="2">cv. 93-11</strain>
    </source>
</reference>
<gene>
    <name evidence="1" type="ORF">OsI_13706</name>
</gene>
<dbReference type="Gramene" id="BGIOSGA009735-TA">
    <property type="protein sequence ID" value="BGIOSGA009735-PA"/>
    <property type="gene ID" value="BGIOSGA009735"/>
</dbReference>
<keyword evidence="2" id="KW-1185">Reference proteome</keyword>
<accession>B8AKK5</accession>
<name>B8AKK5_ORYSI</name>
<evidence type="ECO:0008006" key="3">
    <source>
        <dbReference type="Google" id="ProtNLM"/>
    </source>
</evidence>